<accession>A0ACB5UQQ4</accession>
<dbReference type="EMBL" id="BTPU01000097">
    <property type="protein sequence ID" value="GMQ65101.1"/>
    <property type="molecule type" value="Genomic_DNA"/>
</dbReference>
<gene>
    <name evidence="1" type="ORF">AN2V17_43430</name>
</gene>
<proteinExistence type="predicted"/>
<protein>
    <submittedName>
        <fullName evidence="1">MBOAT family protein</fullName>
    </submittedName>
</protein>
<keyword evidence="2" id="KW-1185">Reference proteome</keyword>
<dbReference type="Proteomes" id="UP001374599">
    <property type="component" value="Unassembled WGS sequence"/>
</dbReference>
<comment type="caution">
    <text evidence="1">The sequence shown here is derived from an EMBL/GenBank/DDBJ whole genome shotgun (WGS) entry which is preliminary data.</text>
</comment>
<evidence type="ECO:0000313" key="2">
    <source>
        <dbReference type="Proteomes" id="UP001374599"/>
    </source>
</evidence>
<evidence type="ECO:0000313" key="1">
    <source>
        <dbReference type="EMBL" id="GMQ65101.1"/>
    </source>
</evidence>
<organism evidence="1 2">
    <name type="scientific">Vallitalea maricola</name>
    <dbReference type="NCBI Taxonomy" id="3074433"/>
    <lineage>
        <taxon>Bacteria</taxon>
        <taxon>Bacillati</taxon>
        <taxon>Bacillota</taxon>
        <taxon>Clostridia</taxon>
        <taxon>Lachnospirales</taxon>
        <taxon>Vallitaleaceae</taxon>
        <taxon>Vallitalea</taxon>
    </lineage>
</organism>
<name>A0ACB5UQQ4_9FIRM</name>
<reference evidence="1" key="1">
    <citation type="submission" date="2023-09" db="EMBL/GenBank/DDBJ databases">
        <title>Vallitalea sediminicola and Vallitalea maricola sp. nov., anaerobic bacteria isolated from marine sediment.</title>
        <authorList>
            <person name="Hirano S."/>
            <person name="Maeda A."/>
            <person name="Terahara T."/>
            <person name="Mori K."/>
            <person name="Hamada M."/>
            <person name="Matsumoto R."/>
            <person name="Kobayashi T."/>
        </authorList>
    </citation>
    <scope>NUCLEOTIDE SEQUENCE</scope>
    <source>
        <strain evidence="1">AN17-2</strain>
    </source>
</reference>
<sequence length="470" mass="54462">MVFSSLVCLFIFLPITLLLYFLAPRKIRNVILLVVSLVFYAWGEPIYIILMIFSSIVDYTHGMLIEKFREQDKKAKLVVLSSVIINLSLLGFFKYADFMILNINNIFGTTLSELNLPLPIGISFYTFQTMSYTIDVYRRQAPVQKNPIALATYVTLFPQLIAGPIVRYQTIADQINNRKETVDKFAAGLERFILGLGKKVLLANNIGLLWNQVQNTGFDDLTILTAWLGIIAFGFQIYFDFSGYSDMAIGLGKMFGFDFLENFNYPYISTSITEFWRRWHISLGSWFRDYVYIPIGGNRVSKLKVYRNLFVVWFLTGLWHGASWNFVLWGLYFGLIIALEKAFLLKFINRLWKPIRHVYALLLILIGWVLFSFDNLTDSIQYLKIMFGLGGVPILNNQFVYYLYTNLILFITLIFLSTPIIKKKYEMQVKGNANSKLQTIVVPSILFLILFISTAYLVDSTYNPFLYFRF</sequence>